<dbReference type="AlphaFoldDB" id="A0A6J4KV03"/>
<evidence type="ECO:0000313" key="1">
    <source>
        <dbReference type="EMBL" id="CAA9315443.1"/>
    </source>
</evidence>
<name>A0A6J4KV03_9CHLR</name>
<protein>
    <submittedName>
        <fullName evidence="1">Uncharacterized protein</fullName>
    </submittedName>
</protein>
<gene>
    <name evidence="1" type="ORF">AVDCRST_MAG93-5474</name>
</gene>
<reference evidence="1" key="1">
    <citation type="submission" date="2020-02" db="EMBL/GenBank/DDBJ databases">
        <authorList>
            <person name="Meier V. D."/>
        </authorList>
    </citation>
    <scope>NUCLEOTIDE SEQUENCE</scope>
    <source>
        <strain evidence="1">AVDCRST_MAG93</strain>
    </source>
</reference>
<accession>A0A6J4KV03</accession>
<feature type="non-terminal residue" evidence="1">
    <location>
        <position position="205"/>
    </location>
</feature>
<dbReference type="EMBL" id="CADCTR010001849">
    <property type="protein sequence ID" value="CAA9315443.1"/>
    <property type="molecule type" value="Genomic_DNA"/>
</dbReference>
<proteinExistence type="predicted"/>
<sequence>MSETPTTNRFTVDDRISTVCFVYPFLDGEHNRFAERVAAVNACSWSDEAGAAPLWRTKNYSEVDDLLPYVANYLAPMARGSEATSTDATPTAQFWTLNMREQADGKKRFAAPRAEGMLEVVGRSSGTVEHQWMFNVDEIQLALFGHGVGFLAFWVTPRNAPYIEDWMSFVHHFRTPVGRGGRHTTITMWRLPSHSSRTRYALCPP</sequence>
<organism evidence="1">
    <name type="scientific">uncultured Chloroflexia bacterium</name>
    <dbReference type="NCBI Taxonomy" id="1672391"/>
    <lineage>
        <taxon>Bacteria</taxon>
        <taxon>Bacillati</taxon>
        <taxon>Chloroflexota</taxon>
        <taxon>Chloroflexia</taxon>
        <taxon>environmental samples</taxon>
    </lineage>
</organism>